<dbReference type="PRINTS" id="PR00344">
    <property type="entry name" value="BCTRLSENSOR"/>
</dbReference>
<comment type="catalytic activity">
    <reaction evidence="1">
        <text>ATP + protein L-histidine = ADP + protein N-phospho-L-histidine.</text>
        <dbReference type="EC" id="2.7.13.3"/>
    </reaction>
</comment>
<dbReference type="Gene3D" id="1.10.287.130">
    <property type="match status" value="1"/>
</dbReference>
<dbReference type="SMART" id="SM00387">
    <property type="entry name" value="HATPase_c"/>
    <property type="match status" value="1"/>
</dbReference>
<keyword evidence="4" id="KW-0808">Transferase</keyword>
<dbReference type="EMBL" id="CP053586">
    <property type="protein sequence ID" value="WNZ25229.1"/>
    <property type="molecule type" value="Genomic_DNA"/>
</dbReference>
<evidence type="ECO:0000259" key="9">
    <source>
        <dbReference type="PROSITE" id="PS50109"/>
    </source>
</evidence>
<keyword evidence="8" id="KW-0472">Membrane</keyword>
<dbReference type="InterPro" id="IPR004358">
    <property type="entry name" value="Sig_transdc_His_kin-like_C"/>
</dbReference>
<evidence type="ECO:0000256" key="8">
    <source>
        <dbReference type="SAM" id="Phobius"/>
    </source>
</evidence>
<dbReference type="CDD" id="cd12913">
    <property type="entry name" value="PDC1_MCP_like"/>
    <property type="match status" value="1"/>
</dbReference>
<dbReference type="InterPro" id="IPR003594">
    <property type="entry name" value="HATPase_dom"/>
</dbReference>
<proteinExistence type="predicted"/>
<evidence type="ECO:0000313" key="10">
    <source>
        <dbReference type="EMBL" id="WNZ25229.1"/>
    </source>
</evidence>
<dbReference type="Gene3D" id="3.30.450.20">
    <property type="entry name" value="PAS domain"/>
    <property type="match status" value="2"/>
</dbReference>
<evidence type="ECO:0000256" key="2">
    <source>
        <dbReference type="ARBA" id="ARBA00012438"/>
    </source>
</evidence>
<dbReference type="SMART" id="SM00388">
    <property type="entry name" value="HisKA"/>
    <property type="match status" value="1"/>
</dbReference>
<dbReference type="SUPFAM" id="SSF55874">
    <property type="entry name" value="ATPase domain of HSP90 chaperone/DNA topoisomerase II/histidine kinase"/>
    <property type="match status" value="1"/>
</dbReference>
<feature type="transmembrane region" description="Helical" evidence="8">
    <location>
        <begin position="12"/>
        <end position="34"/>
    </location>
</feature>
<dbReference type="Gene3D" id="3.30.565.10">
    <property type="entry name" value="Histidine kinase-like ATPase, C-terminal domain"/>
    <property type="match status" value="1"/>
</dbReference>
<keyword evidence="4" id="KW-0418">Kinase</keyword>
<feature type="domain" description="Histidine kinase" evidence="9">
    <location>
        <begin position="487"/>
        <end position="760"/>
    </location>
</feature>
<evidence type="ECO:0000256" key="3">
    <source>
        <dbReference type="ARBA" id="ARBA00022553"/>
    </source>
</evidence>
<dbReference type="InterPro" id="IPR003661">
    <property type="entry name" value="HisK_dim/P_dom"/>
</dbReference>
<dbReference type="GO" id="GO:0000155">
    <property type="term" value="F:phosphorelay sensor kinase activity"/>
    <property type="evidence" value="ECO:0007669"/>
    <property type="project" value="InterPro"/>
</dbReference>
<evidence type="ECO:0000256" key="4">
    <source>
        <dbReference type="ARBA" id="ARBA00022777"/>
    </source>
</evidence>
<dbReference type="Pfam" id="PF02518">
    <property type="entry name" value="HATPase_c"/>
    <property type="match status" value="1"/>
</dbReference>
<dbReference type="PROSITE" id="PS50109">
    <property type="entry name" value="HIS_KIN"/>
    <property type="match status" value="1"/>
</dbReference>
<dbReference type="InterPro" id="IPR036890">
    <property type="entry name" value="HATPase_C_sf"/>
</dbReference>
<dbReference type="PANTHER" id="PTHR43065:SF50">
    <property type="entry name" value="HISTIDINE KINASE"/>
    <property type="match status" value="1"/>
</dbReference>
<keyword evidence="6" id="KW-0175">Coiled coil</keyword>
<evidence type="ECO:0000256" key="5">
    <source>
        <dbReference type="ARBA" id="ARBA00023012"/>
    </source>
</evidence>
<feature type="compositionally biased region" description="Polar residues" evidence="7">
    <location>
        <begin position="775"/>
        <end position="791"/>
    </location>
</feature>
<gene>
    <name evidence="10" type="ORF">HJG54_21810</name>
</gene>
<evidence type="ECO:0000256" key="6">
    <source>
        <dbReference type="SAM" id="Coils"/>
    </source>
</evidence>
<dbReference type="AlphaFoldDB" id="A0AA97AI63"/>
<keyword evidence="8" id="KW-1133">Transmembrane helix</keyword>
<reference evidence="10" key="1">
    <citation type="submission" date="2020-05" db="EMBL/GenBank/DDBJ databases">
        <authorList>
            <person name="Zhu T."/>
            <person name="Keshari N."/>
            <person name="Lu X."/>
        </authorList>
    </citation>
    <scope>NUCLEOTIDE SEQUENCE</scope>
    <source>
        <strain evidence="10">NK1-12</strain>
    </source>
</reference>
<dbReference type="Pfam" id="PF22673">
    <property type="entry name" value="MCP-like_PDC_1"/>
    <property type="match status" value="1"/>
</dbReference>
<dbReference type="InterPro" id="IPR036097">
    <property type="entry name" value="HisK_dim/P_sf"/>
</dbReference>
<dbReference type="CDD" id="cd00082">
    <property type="entry name" value="HisKA"/>
    <property type="match status" value="1"/>
</dbReference>
<dbReference type="EC" id="2.7.13.3" evidence="2"/>
<evidence type="ECO:0000256" key="7">
    <source>
        <dbReference type="SAM" id="MobiDB-lite"/>
    </source>
</evidence>
<dbReference type="InterPro" id="IPR005467">
    <property type="entry name" value="His_kinase_dom"/>
</dbReference>
<keyword evidence="5" id="KW-0902">Two-component regulatory system</keyword>
<feature type="coiled-coil region" evidence="6">
    <location>
        <begin position="416"/>
        <end position="478"/>
    </location>
</feature>
<feature type="region of interest" description="Disordered" evidence="7">
    <location>
        <begin position="770"/>
        <end position="791"/>
    </location>
</feature>
<sequence length="791" mass="88515">MDFFRRYNRIIVRTSIVVALVSLGLFGFQFQALYSHEVKTIRSRLNQTASNLDAALQTTIDHVEVLRSHAEASLVLHPVQPAVHSPSLLFNQLRDGFPEPGYYALLAGGKAQRHGLMSRLEGKGNLVNSSPELRQEIEMALSLNSLFKATIRNLANATWVYYISQRSFINVYPSPLQDFRYSDDFHTQDFYALGLPNRNPKRQYFWTKAYIDPAGQGLMVTNGAPVYEANQFRGTVAIDITLNLLNSFIKDRIYPQGSLFIVGEDQQLLAHATLVNSADTAVKSAVLALPKPMHQPVDQILSGAATQKLGSYLLFQQRLHNAPWQIVFWVPRSAIVSSLLGQLLLGTLVPLLGLGLVLALTHRLTQREFIQPAQQLVNHIKHESRNSRMPIPAVPANWQSVFHAISTAFQENRSLLAELEQRVEERTQALRASNEQLLTEIAERTQIETALQQQTRQLEQTLEQLQSTQTQLIQTEKMSSLGQLVAGIAHEINNPINFIQGNLNPARQYIQDLLGLLHLYQLAFPESTPEIRQWETEIDLEFLEADLSKLLNSIAVGTRRIQDIVKSLRTFSRLDEADKKIVDIHEGIESTLMIIRNRLKAKPDRQEIFINKHYADLPKVECYSGQLNQVILNLLSNAIDAIEESAKFCLNNSEHINNQINSNQTNSPAQPVIAIKTAIANQENQQWITISIADNGIGMAEGISQRIFDPFFTTKPIGKGTGLGLSISYQIITQNHGGQLSCSSTLGEGSEFVIQIPLRPQFPLTKHLSRDQMPAQISSNNSDSVVSPAAT</sequence>
<dbReference type="RefSeq" id="WP_316431379.1">
    <property type="nucleotide sequence ID" value="NZ_CP053586.1"/>
</dbReference>
<accession>A0AA97AI63</accession>
<name>A0AA97AI63_9CYAN</name>
<organism evidence="10">
    <name type="scientific">Leptolyngbya sp. NK1-12</name>
    <dbReference type="NCBI Taxonomy" id="2547451"/>
    <lineage>
        <taxon>Bacteria</taxon>
        <taxon>Bacillati</taxon>
        <taxon>Cyanobacteriota</taxon>
        <taxon>Cyanophyceae</taxon>
        <taxon>Leptolyngbyales</taxon>
        <taxon>Leptolyngbyaceae</taxon>
        <taxon>Leptolyngbya group</taxon>
        <taxon>Leptolyngbya</taxon>
    </lineage>
</organism>
<dbReference type="PANTHER" id="PTHR43065">
    <property type="entry name" value="SENSOR HISTIDINE KINASE"/>
    <property type="match status" value="1"/>
</dbReference>
<keyword evidence="8" id="KW-0812">Transmembrane</keyword>
<keyword evidence="3" id="KW-0597">Phosphoprotein</keyword>
<dbReference type="SUPFAM" id="SSF47384">
    <property type="entry name" value="Homodimeric domain of signal transducing histidine kinase"/>
    <property type="match status" value="1"/>
</dbReference>
<protein>
    <recommendedName>
        <fullName evidence="2">histidine kinase</fullName>
        <ecNumber evidence="2">2.7.13.3</ecNumber>
    </recommendedName>
</protein>
<evidence type="ECO:0000256" key="1">
    <source>
        <dbReference type="ARBA" id="ARBA00000085"/>
    </source>
</evidence>